<feature type="compositionally biased region" description="Acidic residues" evidence="1">
    <location>
        <begin position="413"/>
        <end position="422"/>
    </location>
</feature>
<protein>
    <submittedName>
        <fullName evidence="2">Uncharacterized protein</fullName>
    </submittedName>
</protein>
<feature type="region of interest" description="Disordered" evidence="1">
    <location>
        <begin position="367"/>
        <end position="422"/>
    </location>
</feature>
<keyword evidence="3" id="KW-1185">Reference proteome</keyword>
<feature type="compositionally biased region" description="Basic and acidic residues" evidence="1">
    <location>
        <begin position="1"/>
        <end position="11"/>
    </location>
</feature>
<feature type="compositionally biased region" description="Pro residues" evidence="1">
    <location>
        <begin position="255"/>
        <end position="267"/>
    </location>
</feature>
<dbReference type="InParanoid" id="A0A0G4GPV0"/>
<dbReference type="EMBL" id="CDMY01000749">
    <property type="protein sequence ID" value="CEM32389.1"/>
    <property type="molecule type" value="Genomic_DNA"/>
</dbReference>
<feature type="region of interest" description="Disordered" evidence="1">
    <location>
        <begin position="1"/>
        <end position="71"/>
    </location>
</feature>
<feature type="compositionally biased region" description="Pro residues" evidence="1">
    <location>
        <begin position="40"/>
        <end position="53"/>
    </location>
</feature>
<dbReference type="VEuPathDB" id="CryptoDB:Vbra_10194"/>
<accession>A0A0G4GPV0</accession>
<proteinExistence type="predicted"/>
<feature type="compositionally biased region" description="Low complexity" evidence="1">
    <location>
        <begin position="107"/>
        <end position="116"/>
    </location>
</feature>
<feature type="region of interest" description="Disordered" evidence="1">
    <location>
        <begin position="224"/>
        <end position="285"/>
    </location>
</feature>
<dbReference type="AlphaFoldDB" id="A0A0G4GPV0"/>
<dbReference type="Proteomes" id="UP000041254">
    <property type="component" value="Unassembled WGS sequence"/>
</dbReference>
<evidence type="ECO:0000313" key="3">
    <source>
        <dbReference type="Proteomes" id="UP000041254"/>
    </source>
</evidence>
<feature type="compositionally biased region" description="Low complexity" evidence="1">
    <location>
        <begin position="395"/>
        <end position="407"/>
    </location>
</feature>
<reference evidence="2 3" key="1">
    <citation type="submission" date="2014-11" db="EMBL/GenBank/DDBJ databases">
        <authorList>
            <person name="Zhu J."/>
            <person name="Qi W."/>
            <person name="Song R."/>
        </authorList>
    </citation>
    <scope>NUCLEOTIDE SEQUENCE [LARGE SCALE GENOMIC DNA]</scope>
</reference>
<evidence type="ECO:0000256" key="1">
    <source>
        <dbReference type="SAM" id="MobiDB-lite"/>
    </source>
</evidence>
<gene>
    <name evidence="2" type="ORF">Vbra_10194</name>
</gene>
<sequence length="422" mass="43540">MLPADRPHDDWVEANDAGDSSNAQADGGPASPIVIHDDPPGAPAAPPLPAPPPSRDDENGRADAHSEEVPMDVDDLEAELAALAADLALAARIDGEGPGPEQRQDRPSPTATATPPLSHPHHLREFAAVQPQGIGTEAYIEGVRLGRGLSEIEVQSVANVVGATIVVCRVHESMSLETTAPLPVAIGLFVDPEQQFRVAGSPAIHVLYMPGHFAAMLPADRPHDDWVEANDAGDSRNAHADGGPASPIVIHDDPPGAPAARPLPAPLPSRDDENGRADAHSEEVPMDVDDLEAELAALAADLALAARIDGAHLAIISPSASSGGESPPARPPRVAPPARPQPSLDELIAAEGAPPGRLEVLADMTSREGFDPSNTAPPQGLHDARDILDAWNDTPSGSAAPAANPGGTRAAMGEEEDTRVGV</sequence>
<feature type="compositionally biased region" description="Pro residues" evidence="1">
    <location>
        <begin position="328"/>
        <end position="340"/>
    </location>
</feature>
<feature type="region of interest" description="Disordered" evidence="1">
    <location>
        <begin position="94"/>
        <end position="119"/>
    </location>
</feature>
<organism evidence="2 3">
    <name type="scientific">Vitrella brassicaformis (strain CCMP3155)</name>
    <dbReference type="NCBI Taxonomy" id="1169540"/>
    <lineage>
        <taxon>Eukaryota</taxon>
        <taxon>Sar</taxon>
        <taxon>Alveolata</taxon>
        <taxon>Colpodellida</taxon>
        <taxon>Vitrellaceae</taxon>
        <taxon>Vitrella</taxon>
    </lineage>
</organism>
<name>A0A0G4GPV0_VITBC</name>
<evidence type="ECO:0000313" key="2">
    <source>
        <dbReference type="EMBL" id="CEM32389.1"/>
    </source>
</evidence>
<feature type="region of interest" description="Disordered" evidence="1">
    <location>
        <begin position="319"/>
        <end position="341"/>
    </location>
</feature>
<feature type="compositionally biased region" description="Basic and acidic residues" evidence="1">
    <location>
        <begin position="54"/>
        <end position="68"/>
    </location>
</feature>
<feature type="compositionally biased region" description="Basic and acidic residues" evidence="1">
    <location>
        <begin position="269"/>
        <end position="283"/>
    </location>
</feature>